<accession>A0A814JTM1</accession>
<dbReference type="InterPro" id="IPR054708">
    <property type="entry name" value="MTPAP-like_central"/>
</dbReference>
<dbReference type="Proteomes" id="UP000663879">
    <property type="component" value="Unassembled WGS sequence"/>
</dbReference>
<dbReference type="Pfam" id="PF22600">
    <property type="entry name" value="MTPAP-like_central"/>
    <property type="match status" value="1"/>
</dbReference>
<dbReference type="CDD" id="cd05402">
    <property type="entry name" value="NT_PAP_TUTase"/>
    <property type="match status" value="1"/>
</dbReference>
<dbReference type="OrthoDB" id="407432at2759"/>
<comment type="caution">
    <text evidence="2">The sequence shown here is derived from an EMBL/GenBank/DDBJ whole genome shotgun (WGS) entry which is preliminary data.</text>
</comment>
<dbReference type="Gene3D" id="3.30.460.10">
    <property type="entry name" value="Beta Polymerase, domain 2"/>
    <property type="match status" value="1"/>
</dbReference>
<dbReference type="GO" id="GO:0031123">
    <property type="term" value="P:RNA 3'-end processing"/>
    <property type="evidence" value="ECO:0007669"/>
    <property type="project" value="TreeGrafter"/>
</dbReference>
<organism evidence="2 3">
    <name type="scientific">Brachionus calyciflorus</name>
    <dbReference type="NCBI Taxonomy" id="104777"/>
    <lineage>
        <taxon>Eukaryota</taxon>
        <taxon>Metazoa</taxon>
        <taxon>Spiralia</taxon>
        <taxon>Gnathifera</taxon>
        <taxon>Rotifera</taxon>
        <taxon>Eurotatoria</taxon>
        <taxon>Monogononta</taxon>
        <taxon>Pseudotrocha</taxon>
        <taxon>Ploima</taxon>
        <taxon>Brachionidae</taxon>
        <taxon>Brachionus</taxon>
    </lineage>
</organism>
<protein>
    <recommendedName>
        <fullName evidence="1">Poly(A) RNA polymerase mitochondrial-like central palm domain-containing protein</fullName>
    </recommendedName>
</protein>
<reference evidence="2" key="1">
    <citation type="submission" date="2021-02" db="EMBL/GenBank/DDBJ databases">
        <authorList>
            <person name="Nowell W R."/>
        </authorList>
    </citation>
    <scope>NUCLEOTIDE SEQUENCE</scope>
    <source>
        <strain evidence="2">Ploen Becks lab</strain>
    </source>
</reference>
<feature type="domain" description="Poly(A) RNA polymerase mitochondrial-like central palm" evidence="1">
    <location>
        <begin position="44"/>
        <end position="116"/>
    </location>
</feature>
<sequence length="141" mass="15985">MLSQKNLNENCDQVNSSDSGCDLCTTENDDFKIPKMSIRWSSILTKVLTSTFNDNTQNEQDEQNREALINEIECFIASKYPDAKLSVFGSSTNGFALKNSDIDICMIFEKDPNGDKRDLVLWAHSLKVITNLIESKKELMH</sequence>
<dbReference type="AlphaFoldDB" id="A0A814JTM1"/>
<evidence type="ECO:0000259" key="1">
    <source>
        <dbReference type="Pfam" id="PF22600"/>
    </source>
</evidence>
<proteinExistence type="predicted"/>
<gene>
    <name evidence="2" type="ORF">OXX778_LOCUS18301</name>
</gene>
<dbReference type="PANTHER" id="PTHR12271:SF66">
    <property type="entry name" value="TERMINAL URIDYLYLTRANSFERASE TAILOR"/>
    <property type="match status" value="1"/>
</dbReference>
<dbReference type="InterPro" id="IPR043519">
    <property type="entry name" value="NT_sf"/>
</dbReference>
<evidence type="ECO:0000313" key="3">
    <source>
        <dbReference type="Proteomes" id="UP000663879"/>
    </source>
</evidence>
<dbReference type="GO" id="GO:0050265">
    <property type="term" value="F:RNA uridylyltransferase activity"/>
    <property type="evidence" value="ECO:0007669"/>
    <property type="project" value="TreeGrafter"/>
</dbReference>
<dbReference type="EMBL" id="CAJNOC010005011">
    <property type="protein sequence ID" value="CAF1040004.1"/>
    <property type="molecule type" value="Genomic_DNA"/>
</dbReference>
<feature type="non-terminal residue" evidence="2">
    <location>
        <position position="141"/>
    </location>
</feature>
<keyword evidence="3" id="KW-1185">Reference proteome</keyword>
<name>A0A814JTM1_9BILA</name>
<evidence type="ECO:0000313" key="2">
    <source>
        <dbReference type="EMBL" id="CAF1040004.1"/>
    </source>
</evidence>
<dbReference type="PANTHER" id="PTHR12271">
    <property type="entry name" value="POLY A POLYMERASE CID PAP -RELATED"/>
    <property type="match status" value="1"/>
</dbReference>
<dbReference type="SUPFAM" id="SSF81301">
    <property type="entry name" value="Nucleotidyltransferase"/>
    <property type="match status" value="1"/>
</dbReference>